<dbReference type="GO" id="GO:0003700">
    <property type="term" value="F:DNA-binding transcription factor activity"/>
    <property type="evidence" value="ECO:0007669"/>
    <property type="project" value="InterPro"/>
</dbReference>
<keyword evidence="5" id="KW-0479">Metal-binding</keyword>
<dbReference type="Gene3D" id="1.10.10.60">
    <property type="entry name" value="Homeodomain-like"/>
    <property type="match status" value="1"/>
</dbReference>
<evidence type="ECO:0000256" key="5">
    <source>
        <dbReference type="ARBA" id="ARBA00022723"/>
    </source>
</evidence>
<dbReference type="PANTHER" id="PTHR22930">
    <property type="match status" value="1"/>
</dbReference>
<proteinExistence type="inferred from homology"/>
<evidence type="ECO:0000259" key="9">
    <source>
        <dbReference type="Pfam" id="PF26138"/>
    </source>
</evidence>
<dbReference type="InterPro" id="IPR045249">
    <property type="entry name" value="HARBI1-like"/>
</dbReference>
<dbReference type="Pfam" id="PF26138">
    <property type="entry name" value="DUF8040"/>
    <property type="match status" value="1"/>
</dbReference>
<dbReference type="GO" id="GO:0004518">
    <property type="term" value="F:nuclease activity"/>
    <property type="evidence" value="ECO:0007669"/>
    <property type="project" value="UniProtKB-KW"/>
</dbReference>
<dbReference type="GO" id="GO:0046872">
    <property type="term" value="F:metal ion binding"/>
    <property type="evidence" value="ECO:0007669"/>
    <property type="project" value="UniProtKB-KW"/>
</dbReference>
<dbReference type="PANTHER" id="PTHR22930:SF268">
    <property type="entry name" value="NUCLEASE HARBI1"/>
    <property type="match status" value="1"/>
</dbReference>
<dbReference type="Pfam" id="PF13359">
    <property type="entry name" value="DDE_Tnp_4"/>
    <property type="match status" value="1"/>
</dbReference>
<dbReference type="SUPFAM" id="SSF48295">
    <property type="entry name" value="TrpR-like"/>
    <property type="match status" value="1"/>
</dbReference>
<dbReference type="GO" id="GO:0006352">
    <property type="term" value="P:DNA-templated transcription initiation"/>
    <property type="evidence" value="ECO:0007669"/>
    <property type="project" value="InterPro"/>
</dbReference>
<evidence type="ECO:0000256" key="1">
    <source>
        <dbReference type="ARBA" id="ARBA00001968"/>
    </source>
</evidence>
<keyword evidence="4" id="KW-0540">Nuclease</keyword>
<accession>A0A8H7K650</accession>
<dbReference type="Proteomes" id="UP000616885">
    <property type="component" value="Unassembled WGS sequence"/>
</dbReference>
<name>A0A8H7K650_BIOOC</name>
<evidence type="ECO:0000256" key="6">
    <source>
        <dbReference type="ARBA" id="ARBA00022801"/>
    </source>
</evidence>
<reference evidence="10" key="1">
    <citation type="submission" date="2020-10" db="EMBL/GenBank/DDBJ databases">
        <title>High-Quality Genome Resource of Clonostachys rosea strain S41 by Oxford Nanopore Long-Read Sequencing.</title>
        <authorList>
            <person name="Wang H."/>
        </authorList>
    </citation>
    <scope>NUCLEOTIDE SEQUENCE</scope>
    <source>
        <strain evidence="10">S41</strain>
    </source>
</reference>
<comment type="subcellular location">
    <subcellularLocation>
        <location evidence="2">Nucleus</location>
    </subcellularLocation>
</comment>
<dbReference type="GO" id="GO:0016787">
    <property type="term" value="F:hydrolase activity"/>
    <property type="evidence" value="ECO:0007669"/>
    <property type="project" value="UniProtKB-KW"/>
</dbReference>
<protein>
    <recommendedName>
        <fullName evidence="12">DDE Tnp4 domain-containing protein</fullName>
    </recommendedName>
</protein>
<comment type="cofactor">
    <cofactor evidence="1">
        <name>a divalent metal cation</name>
        <dbReference type="ChEBI" id="CHEBI:60240"/>
    </cofactor>
</comment>
<dbReference type="AlphaFoldDB" id="A0A8H7K650"/>
<evidence type="ECO:0008006" key="12">
    <source>
        <dbReference type="Google" id="ProtNLM"/>
    </source>
</evidence>
<keyword evidence="6" id="KW-0378">Hydrolase</keyword>
<dbReference type="InterPro" id="IPR058353">
    <property type="entry name" value="DUF8040"/>
</dbReference>
<evidence type="ECO:0000313" key="10">
    <source>
        <dbReference type="EMBL" id="KAF9744186.1"/>
    </source>
</evidence>
<gene>
    <name evidence="10" type="ORF">IM811_005766</name>
</gene>
<dbReference type="GO" id="GO:0043565">
    <property type="term" value="F:sequence-specific DNA binding"/>
    <property type="evidence" value="ECO:0007669"/>
    <property type="project" value="InterPro"/>
</dbReference>
<dbReference type="EMBL" id="JADCTT010000015">
    <property type="protein sequence ID" value="KAF9744186.1"/>
    <property type="molecule type" value="Genomic_DNA"/>
</dbReference>
<evidence type="ECO:0000256" key="7">
    <source>
        <dbReference type="ARBA" id="ARBA00023242"/>
    </source>
</evidence>
<dbReference type="InterPro" id="IPR027806">
    <property type="entry name" value="HARBI1_dom"/>
</dbReference>
<comment type="similarity">
    <text evidence="3">Belongs to the HARBI1 family.</text>
</comment>
<comment type="caution">
    <text evidence="10">The sequence shown here is derived from an EMBL/GenBank/DDBJ whole genome shotgun (WGS) entry which is preliminary data.</text>
</comment>
<keyword evidence="7" id="KW-0539">Nucleus</keyword>
<organism evidence="10 11">
    <name type="scientific">Bionectria ochroleuca</name>
    <name type="common">Gliocladium roseum</name>
    <dbReference type="NCBI Taxonomy" id="29856"/>
    <lineage>
        <taxon>Eukaryota</taxon>
        <taxon>Fungi</taxon>
        <taxon>Dikarya</taxon>
        <taxon>Ascomycota</taxon>
        <taxon>Pezizomycotina</taxon>
        <taxon>Sordariomycetes</taxon>
        <taxon>Hypocreomycetidae</taxon>
        <taxon>Hypocreales</taxon>
        <taxon>Bionectriaceae</taxon>
        <taxon>Clonostachys</taxon>
    </lineage>
</organism>
<dbReference type="InterPro" id="IPR010921">
    <property type="entry name" value="Trp_repressor/repl_initiator"/>
</dbReference>
<evidence type="ECO:0000313" key="11">
    <source>
        <dbReference type="Proteomes" id="UP000616885"/>
    </source>
</evidence>
<evidence type="ECO:0000256" key="2">
    <source>
        <dbReference type="ARBA" id="ARBA00004123"/>
    </source>
</evidence>
<feature type="domain" description="DDE Tnp4" evidence="8">
    <location>
        <begin position="191"/>
        <end position="310"/>
    </location>
</feature>
<evidence type="ECO:0000256" key="4">
    <source>
        <dbReference type="ARBA" id="ARBA00022722"/>
    </source>
</evidence>
<dbReference type="GO" id="GO:0005634">
    <property type="term" value="C:nucleus"/>
    <property type="evidence" value="ECO:0007669"/>
    <property type="project" value="UniProtKB-SubCell"/>
</dbReference>
<evidence type="ECO:0000256" key="3">
    <source>
        <dbReference type="ARBA" id="ARBA00006958"/>
    </source>
</evidence>
<sequence>MDRPTLPVASSREVEETVYIQNRDPRLTKVLAALVTCCLLRIRRLKRLRQRYLNRKVINPGGPFAALSKAEAEIRGHAGAFEHEYRMKPRYFQALVSWLEENTDLAETRYQTVELKVLVILYVLGQGCTQRAAARRFGIAQSTVSDIMKKGLEALRLLFLEFVKQPDDNYIPASTIINTNLQHYHGCIGAIDGTYIRVYIPIAKQKKWWNRKSQVSQNVLYAVNQEGIFTYVLAGAEGSVNDALLYQHTVSKSLRIPIQYYIIEFSNGSTGPQNTKELYNRRHTTLRMIVEQTFGGTKKKFRILRSTPPEHPIKGQILIEDKEVEIDEADLDEVCQWVNENVDVSDSRKLRDIIVTAQWEEYLKKKGSRIQC</sequence>
<feature type="domain" description="DUF8040" evidence="9">
    <location>
        <begin position="74"/>
        <end position="155"/>
    </location>
</feature>
<evidence type="ECO:0000259" key="8">
    <source>
        <dbReference type="Pfam" id="PF13359"/>
    </source>
</evidence>